<dbReference type="RefSeq" id="WP_162362553.1">
    <property type="nucleotide sequence ID" value="NZ_CP047591.1"/>
</dbReference>
<proteinExistence type="predicted"/>
<dbReference type="KEGG" id="amic:Ami3637_10545"/>
<accession>A0A6P1MMA9</accession>
<protein>
    <submittedName>
        <fullName evidence="1">Uncharacterized protein</fullName>
    </submittedName>
</protein>
<dbReference type="AlphaFoldDB" id="A0A6P1MMA9"/>
<reference evidence="1 2" key="1">
    <citation type="submission" date="2020-01" db="EMBL/GenBank/DDBJ databases">
        <title>Genomic analysis of Aminipila sp. CBA3637.</title>
        <authorList>
            <person name="Kim Y.B."/>
            <person name="Roh S.W."/>
        </authorList>
    </citation>
    <scope>NUCLEOTIDE SEQUENCE [LARGE SCALE GENOMIC DNA]</scope>
    <source>
        <strain evidence="1 2">CBA3637</strain>
    </source>
</reference>
<organism evidence="1 2">
    <name type="scientific">Aminipila terrae</name>
    <dbReference type="NCBI Taxonomy" id="2697030"/>
    <lineage>
        <taxon>Bacteria</taxon>
        <taxon>Bacillati</taxon>
        <taxon>Bacillota</taxon>
        <taxon>Clostridia</taxon>
        <taxon>Peptostreptococcales</taxon>
        <taxon>Anaerovoracaceae</taxon>
        <taxon>Aminipila</taxon>
    </lineage>
</organism>
<evidence type="ECO:0000313" key="2">
    <source>
        <dbReference type="Proteomes" id="UP000463883"/>
    </source>
</evidence>
<keyword evidence="2" id="KW-1185">Reference proteome</keyword>
<sequence>MKSSLNAVKNDAELAAVISAAITAYEQDSGISPNTKLVVRRITRIGGDSWGNAAIAECLKSRIGY</sequence>
<dbReference type="Proteomes" id="UP000463883">
    <property type="component" value="Chromosome"/>
</dbReference>
<dbReference type="EMBL" id="CP047591">
    <property type="protein sequence ID" value="QHI72786.1"/>
    <property type="molecule type" value="Genomic_DNA"/>
</dbReference>
<name>A0A6P1MMA9_9FIRM</name>
<evidence type="ECO:0000313" key="1">
    <source>
        <dbReference type="EMBL" id="QHI72786.1"/>
    </source>
</evidence>
<gene>
    <name evidence="1" type="ORF">Ami3637_10545</name>
</gene>